<evidence type="ECO:0000256" key="3">
    <source>
        <dbReference type="SAM" id="SignalP"/>
    </source>
</evidence>
<organism evidence="5 6">
    <name type="scientific">Posidoniimonas polymericola</name>
    <dbReference type="NCBI Taxonomy" id="2528002"/>
    <lineage>
        <taxon>Bacteria</taxon>
        <taxon>Pseudomonadati</taxon>
        <taxon>Planctomycetota</taxon>
        <taxon>Planctomycetia</taxon>
        <taxon>Pirellulales</taxon>
        <taxon>Lacipirellulaceae</taxon>
        <taxon>Posidoniimonas</taxon>
    </lineage>
</organism>
<sequence precursor="true">MTFKFGWKPTLATLALAGLIPLAGCEAPEADEPDVGQAEDVGPSGHAVAEHRMPNAELNHTAAGHAMADEVAMPSFAVVRLENFNDSGVTGTLELKGEGKGFMVSGQISGLEPGMHGFHIHEYGDLRSDDGKSAGGHFNPDGHDHAGPDAEQHHAGDLGNIEADGSGVANVDVKVDGVPLHFVLGRSIVVHAGEDDLKSQPSGDAGARVAVGVIGIGNESP</sequence>
<dbReference type="InterPro" id="IPR036423">
    <property type="entry name" value="SOD-like_Cu/Zn_dom_sf"/>
</dbReference>
<evidence type="ECO:0000256" key="2">
    <source>
        <dbReference type="SAM" id="MobiDB-lite"/>
    </source>
</evidence>
<dbReference type="GO" id="GO:0005507">
    <property type="term" value="F:copper ion binding"/>
    <property type="evidence" value="ECO:0007669"/>
    <property type="project" value="InterPro"/>
</dbReference>
<protein>
    <submittedName>
        <fullName evidence="5">Superoxide dismutase [Cu-Zn]</fullName>
        <ecNumber evidence="5">1.15.1.1</ecNumber>
    </submittedName>
</protein>
<feature type="compositionally biased region" description="Basic and acidic residues" evidence="2">
    <location>
        <begin position="140"/>
        <end position="156"/>
    </location>
</feature>
<comment type="caution">
    <text evidence="5">The sequence shown here is derived from an EMBL/GenBank/DDBJ whole genome shotgun (WGS) entry which is preliminary data.</text>
</comment>
<evidence type="ECO:0000313" key="5">
    <source>
        <dbReference type="EMBL" id="TWT77937.1"/>
    </source>
</evidence>
<feature type="region of interest" description="Disordered" evidence="2">
    <location>
        <begin position="127"/>
        <end position="163"/>
    </location>
</feature>
<dbReference type="Proteomes" id="UP000318478">
    <property type="component" value="Unassembled WGS sequence"/>
</dbReference>
<dbReference type="EC" id="1.15.1.1" evidence="5"/>
<dbReference type="PANTHER" id="PTHR10003">
    <property type="entry name" value="SUPEROXIDE DISMUTASE CU-ZN -RELATED"/>
    <property type="match status" value="1"/>
</dbReference>
<proteinExistence type="inferred from homology"/>
<dbReference type="Gene3D" id="2.60.40.200">
    <property type="entry name" value="Superoxide dismutase, copper/zinc binding domain"/>
    <property type="match status" value="1"/>
</dbReference>
<reference evidence="5 6" key="1">
    <citation type="submission" date="2019-02" db="EMBL/GenBank/DDBJ databases">
        <title>Deep-cultivation of Planctomycetes and their phenomic and genomic characterization uncovers novel biology.</title>
        <authorList>
            <person name="Wiegand S."/>
            <person name="Jogler M."/>
            <person name="Boedeker C."/>
            <person name="Pinto D."/>
            <person name="Vollmers J."/>
            <person name="Rivas-Marin E."/>
            <person name="Kohn T."/>
            <person name="Peeters S.H."/>
            <person name="Heuer A."/>
            <person name="Rast P."/>
            <person name="Oberbeckmann S."/>
            <person name="Bunk B."/>
            <person name="Jeske O."/>
            <person name="Meyerdierks A."/>
            <person name="Storesund J.E."/>
            <person name="Kallscheuer N."/>
            <person name="Luecker S."/>
            <person name="Lage O.M."/>
            <person name="Pohl T."/>
            <person name="Merkel B.J."/>
            <person name="Hornburger P."/>
            <person name="Mueller R.-W."/>
            <person name="Bruemmer F."/>
            <person name="Labrenz M."/>
            <person name="Spormann A.M."/>
            <person name="Op Den Camp H."/>
            <person name="Overmann J."/>
            <person name="Amann R."/>
            <person name="Jetten M.S.M."/>
            <person name="Mascher T."/>
            <person name="Medema M.H."/>
            <person name="Devos D.P."/>
            <person name="Kaster A.-K."/>
            <person name="Ovreas L."/>
            <person name="Rohde M."/>
            <person name="Galperin M.Y."/>
            <person name="Jogler C."/>
        </authorList>
    </citation>
    <scope>NUCLEOTIDE SEQUENCE [LARGE SCALE GENOMIC DNA]</scope>
    <source>
        <strain evidence="5 6">Pla123a</strain>
    </source>
</reference>
<feature type="domain" description="Superoxide dismutase copper/zinc binding" evidence="4">
    <location>
        <begin position="89"/>
        <end position="214"/>
    </location>
</feature>
<dbReference type="Pfam" id="PF00080">
    <property type="entry name" value="Sod_Cu"/>
    <property type="match status" value="1"/>
</dbReference>
<evidence type="ECO:0000256" key="1">
    <source>
        <dbReference type="ARBA" id="ARBA00010457"/>
    </source>
</evidence>
<keyword evidence="5" id="KW-0560">Oxidoreductase</keyword>
<dbReference type="CDD" id="cd00305">
    <property type="entry name" value="Cu-Zn_Superoxide_Dismutase"/>
    <property type="match status" value="1"/>
</dbReference>
<dbReference type="InterPro" id="IPR024134">
    <property type="entry name" value="SOD_Cu/Zn_/chaperone"/>
</dbReference>
<accession>A0A5C5YTG2</accession>
<name>A0A5C5YTG2_9BACT</name>
<dbReference type="InterPro" id="IPR001424">
    <property type="entry name" value="SOD_Cu_Zn_dom"/>
</dbReference>
<dbReference type="GO" id="GO:0004784">
    <property type="term" value="F:superoxide dismutase activity"/>
    <property type="evidence" value="ECO:0007669"/>
    <property type="project" value="UniProtKB-EC"/>
</dbReference>
<comment type="similarity">
    <text evidence="1">Belongs to the Cu-Zn superoxide dismutase family.</text>
</comment>
<gene>
    <name evidence="5" type="primary">sodC</name>
    <name evidence="5" type="ORF">Pla123a_17360</name>
</gene>
<evidence type="ECO:0000313" key="6">
    <source>
        <dbReference type="Proteomes" id="UP000318478"/>
    </source>
</evidence>
<keyword evidence="6" id="KW-1185">Reference proteome</keyword>
<feature type="signal peptide" evidence="3">
    <location>
        <begin position="1"/>
        <end position="23"/>
    </location>
</feature>
<evidence type="ECO:0000259" key="4">
    <source>
        <dbReference type="Pfam" id="PF00080"/>
    </source>
</evidence>
<feature type="chain" id="PRO_5023084649" evidence="3">
    <location>
        <begin position="24"/>
        <end position="221"/>
    </location>
</feature>
<dbReference type="SUPFAM" id="SSF49329">
    <property type="entry name" value="Cu,Zn superoxide dismutase-like"/>
    <property type="match status" value="1"/>
</dbReference>
<dbReference type="AlphaFoldDB" id="A0A5C5YTG2"/>
<dbReference type="EMBL" id="SJPO01000003">
    <property type="protein sequence ID" value="TWT77937.1"/>
    <property type="molecule type" value="Genomic_DNA"/>
</dbReference>
<keyword evidence="3" id="KW-0732">Signal</keyword>
<dbReference type="RefSeq" id="WP_231956361.1">
    <property type="nucleotide sequence ID" value="NZ_SJPO01000003.1"/>
</dbReference>